<dbReference type="Proteomes" id="UP001595528">
    <property type="component" value="Unassembled WGS sequence"/>
</dbReference>
<evidence type="ECO:0000259" key="14">
    <source>
        <dbReference type="PROSITE" id="PS50113"/>
    </source>
</evidence>
<dbReference type="SMART" id="SM00387">
    <property type="entry name" value="HATPase_c"/>
    <property type="match status" value="1"/>
</dbReference>
<dbReference type="Gene3D" id="1.10.287.130">
    <property type="match status" value="1"/>
</dbReference>
<feature type="domain" description="PAC" evidence="14">
    <location>
        <begin position="423"/>
        <end position="477"/>
    </location>
</feature>
<dbReference type="InterPro" id="IPR005467">
    <property type="entry name" value="His_kinase_dom"/>
</dbReference>
<dbReference type="InterPro" id="IPR000014">
    <property type="entry name" value="PAS"/>
</dbReference>
<feature type="transmembrane region" description="Helical" evidence="11">
    <location>
        <begin position="100"/>
        <end position="123"/>
    </location>
</feature>
<evidence type="ECO:0000256" key="6">
    <source>
        <dbReference type="ARBA" id="ARBA00022679"/>
    </source>
</evidence>
<name>A0ABV7L5R1_9PROT</name>
<organism evidence="15 16">
    <name type="scientific">Marinibaculum pumilum</name>
    <dbReference type="NCBI Taxonomy" id="1766165"/>
    <lineage>
        <taxon>Bacteria</taxon>
        <taxon>Pseudomonadati</taxon>
        <taxon>Pseudomonadota</taxon>
        <taxon>Alphaproteobacteria</taxon>
        <taxon>Rhodospirillales</taxon>
        <taxon>Rhodospirillaceae</taxon>
        <taxon>Marinibaculum</taxon>
    </lineage>
</organism>
<dbReference type="SUPFAM" id="SSF55874">
    <property type="entry name" value="ATPase domain of HSP90 chaperone/DNA topoisomerase II/histidine kinase"/>
    <property type="match status" value="1"/>
</dbReference>
<dbReference type="PROSITE" id="PS50113">
    <property type="entry name" value="PAC"/>
    <property type="match status" value="1"/>
</dbReference>
<dbReference type="InterPro" id="IPR001610">
    <property type="entry name" value="PAC"/>
</dbReference>
<evidence type="ECO:0000313" key="16">
    <source>
        <dbReference type="Proteomes" id="UP001595528"/>
    </source>
</evidence>
<accession>A0ABV7L5R1</accession>
<feature type="domain" description="Histidine kinase" evidence="12">
    <location>
        <begin position="623"/>
        <end position="843"/>
    </location>
</feature>
<dbReference type="InterPro" id="IPR004358">
    <property type="entry name" value="Sig_transdc_His_kin-like_C"/>
</dbReference>
<dbReference type="Pfam" id="PF08447">
    <property type="entry name" value="PAS_3"/>
    <property type="match status" value="1"/>
</dbReference>
<dbReference type="PROSITE" id="PS50109">
    <property type="entry name" value="HIS_KIN"/>
    <property type="match status" value="1"/>
</dbReference>
<feature type="transmembrane region" description="Helical" evidence="11">
    <location>
        <begin position="72"/>
        <end position="94"/>
    </location>
</feature>
<dbReference type="Pfam" id="PF00989">
    <property type="entry name" value="PAS"/>
    <property type="match status" value="1"/>
</dbReference>
<dbReference type="InterPro" id="IPR003661">
    <property type="entry name" value="HisK_dim/P_dom"/>
</dbReference>
<dbReference type="Gene3D" id="3.30.450.20">
    <property type="entry name" value="PAS domain"/>
    <property type="match status" value="3"/>
</dbReference>
<keyword evidence="8" id="KW-0418">Kinase</keyword>
<dbReference type="PANTHER" id="PTHR43047">
    <property type="entry name" value="TWO-COMPONENT HISTIDINE PROTEIN KINASE"/>
    <property type="match status" value="1"/>
</dbReference>
<keyword evidence="4" id="KW-1003">Cell membrane</keyword>
<proteinExistence type="predicted"/>
<evidence type="ECO:0000256" key="3">
    <source>
        <dbReference type="ARBA" id="ARBA00012438"/>
    </source>
</evidence>
<evidence type="ECO:0000256" key="11">
    <source>
        <dbReference type="SAM" id="Phobius"/>
    </source>
</evidence>
<dbReference type="EMBL" id="JBHRTR010000034">
    <property type="protein sequence ID" value="MFC3229928.1"/>
    <property type="molecule type" value="Genomic_DNA"/>
</dbReference>
<feature type="domain" description="PAS" evidence="13">
    <location>
        <begin position="469"/>
        <end position="523"/>
    </location>
</feature>
<evidence type="ECO:0000256" key="10">
    <source>
        <dbReference type="ARBA" id="ARBA00023136"/>
    </source>
</evidence>
<evidence type="ECO:0000256" key="4">
    <source>
        <dbReference type="ARBA" id="ARBA00022475"/>
    </source>
</evidence>
<gene>
    <name evidence="15" type="ORF">ACFOGJ_21940</name>
</gene>
<dbReference type="CDD" id="cd00082">
    <property type="entry name" value="HisKA"/>
    <property type="match status" value="1"/>
</dbReference>
<keyword evidence="16" id="KW-1185">Reference proteome</keyword>
<keyword evidence="7 11" id="KW-0812">Transmembrane</keyword>
<dbReference type="Pfam" id="PF02518">
    <property type="entry name" value="HATPase_c"/>
    <property type="match status" value="1"/>
</dbReference>
<dbReference type="NCBIfam" id="TIGR00229">
    <property type="entry name" value="sensory_box"/>
    <property type="match status" value="2"/>
</dbReference>
<evidence type="ECO:0000256" key="7">
    <source>
        <dbReference type="ARBA" id="ARBA00022692"/>
    </source>
</evidence>
<dbReference type="InterPro" id="IPR036890">
    <property type="entry name" value="HATPase_C_sf"/>
</dbReference>
<sequence>MAIAKALVTNLGLLSLAAILVFLLLTRLARPAEGRGSLVLIGVVLGGLAAAIILFPIPALPGTAFDLRATPIILAGALAGAGAGFLAAIIAAAIDLKLAGPAAAGGIGAAFLCTALGSLYGWWRRRHRPEPGIGDAGIGDAGIGYPGIWIFSRPALLTLGVLTGLAVLPVFLAGIPAEAAGAPATGPAAYWPLLLLANAGGVLLLGSMLQTTLSVARMRDRYKVELETSRLARGTGGIGVWSYDYRSRQQTRDPIARQVLGLPDDDMTEGDAAIIRNLLLPEDLARFDRQMTDARRGTGPIELRFRIRTPAGEIRHIRTTTTYVGGTSEAPHLTIGVGIDETAEVRLRSEMALRGAALDAAGDGILIAEAGGDQPIVYANRRFLEITGYAEAEVIGLNCRFLNDGLRDQAALEDLRRAIAAGRPCTVVVQNARRDGSRFWNSVTISPLRDDDGRISHFIGTLTDLTGQISARLEAILVSAPDAILTVDEKQQVTSFNPAAERLFGWPREVILGRRVESLIPEDVRTRHRRLAAGYVGDADAQPGSMTGMRIISARRRDGSTFPALVSLARFIRDGRPAVAATAHDMTEIVTANDRLTQLSLDLSDQLKAAEDASAAKSQFLAHMSHELRTPLNAVLGFADLIRWTGPEEIGTERLSGYIDDIHRSGAQLLDLINDVLDLSKIESDGLPIRMEPCAPHLLVEAAVETIRPIAEARNIDLQVDVEASARIRCDRRAMHQCLLNLLSNAVKFSPVGRTVAVRVTQQPAQLCFAIRDDGPGISQEMVAQIGQPFLRGTLSHLSSNSGGTGLGLAITKRLLDRQNARLEVDSAPGAGSTFTIIVETATTASGDTTRQVDRPSQPAT</sequence>
<keyword evidence="6" id="KW-0808">Transferase</keyword>
<reference evidence="16" key="1">
    <citation type="journal article" date="2019" name="Int. J. Syst. Evol. Microbiol.">
        <title>The Global Catalogue of Microorganisms (GCM) 10K type strain sequencing project: providing services to taxonomists for standard genome sequencing and annotation.</title>
        <authorList>
            <consortium name="The Broad Institute Genomics Platform"/>
            <consortium name="The Broad Institute Genome Sequencing Center for Infectious Disease"/>
            <person name="Wu L."/>
            <person name="Ma J."/>
        </authorList>
    </citation>
    <scope>NUCLEOTIDE SEQUENCE [LARGE SCALE GENOMIC DNA]</scope>
    <source>
        <strain evidence="16">KCTC 42964</strain>
    </source>
</reference>
<keyword evidence="9 11" id="KW-1133">Transmembrane helix</keyword>
<dbReference type="CDD" id="cd00130">
    <property type="entry name" value="PAS"/>
    <property type="match status" value="3"/>
</dbReference>
<keyword evidence="10 11" id="KW-0472">Membrane</keyword>
<dbReference type="Pfam" id="PF13426">
    <property type="entry name" value="PAS_9"/>
    <property type="match status" value="1"/>
</dbReference>
<dbReference type="SMART" id="SM00091">
    <property type="entry name" value="PAS"/>
    <property type="match status" value="3"/>
</dbReference>
<comment type="caution">
    <text evidence="15">The sequence shown here is derived from an EMBL/GenBank/DDBJ whole genome shotgun (WGS) entry which is preliminary data.</text>
</comment>
<evidence type="ECO:0000259" key="13">
    <source>
        <dbReference type="PROSITE" id="PS50112"/>
    </source>
</evidence>
<evidence type="ECO:0000256" key="8">
    <source>
        <dbReference type="ARBA" id="ARBA00022777"/>
    </source>
</evidence>
<comment type="catalytic activity">
    <reaction evidence="1">
        <text>ATP + protein L-histidine = ADP + protein N-phospho-L-histidine.</text>
        <dbReference type="EC" id="2.7.13.3"/>
    </reaction>
</comment>
<dbReference type="InterPro" id="IPR011620">
    <property type="entry name" value="Sig_transdc_His_kinase_LytS_TM"/>
</dbReference>
<dbReference type="InterPro" id="IPR000700">
    <property type="entry name" value="PAS-assoc_C"/>
</dbReference>
<dbReference type="SMART" id="SM00388">
    <property type="entry name" value="HisKA"/>
    <property type="match status" value="1"/>
</dbReference>
<keyword evidence="5" id="KW-0597">Phosphoprotein</keyword>
<feature type="transmembrane region" description="Helical" evidence="11">
    <location>
        <begin position="155"/>
        <end position="177"/>
    </location>
</feature>
<evidence type="ECO:0000256" key="9">
    <source>
        <dbReference type="ARBA" id="ARBA00022989"/>
    </source>
</evidence>
<evidence type="ECO:0000259" key="12">
    <source>
        <dbReference type="PROSITE" id="PS50109"/>
    </source>
</evidence>
<evidence type="ECO:0000256" key="2">
    <source>
        <dbReference type="ARBA" id="ARBA00004651"/>
    </source>
</evidence>
<dbReference type="Pfam" id="PF00512">
    <property type="entry name" value="HisKA"/>
    <property type="match status" value="1"/>
</dbReference>
<dbReference type="InterPro" id="IPR035965">
    <property type="entry name" value="PAS-like_dom_sf"/>
</dbReference>
<dbReference type="InterPro" id="IPR013655">
    <property type="entry name" value="PAS_fold_3"/>
</dbReference>
<dbReference type="SUPFAM" id="SSF55785">
    <property type="entry name" value="PYP-like sensor domain (PAS domain)"/>
    <property type="match status" value="3"/>
</dbReference>
<dbReference type="PROSITE" id="PS50112">
    <property type="entry name" value="PAS"/>
    <property type="match status" value="2"/>
</dbReference>
<evidence type="ECO:0000256" key="5">
    <source>
        <dbReference type="ARBA" id="ARBA00022553"/>
    </source>
</evidence>
<dbReference type="InterPro" id="IPR003594">
    <property type="entry name" value="HATPase_dom"/>
</dbReference>
<evidence type="ECO:0000256" key="1">
    <source>
        <dbReference type="ARBA" id="ARBA00000085"/>
    </source>
</evidence>
<comment type="subcellular location">
    <subcellularLocation>
        <location evidence="2">Cell membrane</location>
        <topology evidence="2">Multi-pass membrane protein</topology>
    </subcellularLocation>
</comment>
<dbReference type="Pfam" id="PF07694">
    <property type="entry name" value="5TM-5TMR_LYT"/>
    <property type="match status" value="1"/>
</dbReference>
<feature type="transmembrane region" description="Helical" evidence="11">
    <location>
        <begin position="39"/>
        <end position="60"/>
    </location>
</feature>
<protein>
    <recommendedName>
        <fullName evidence="3">histidine kinase</fullName>
        <ecNumber evidence="3">2.7.13.3</ecNumber>
    </recommendedName>
</protein>
<dbReference type="InterPro" id="IPR013767">
    <property type="entry name" value="PAS_fold"/>
</dbReference>
<dbReference type="InterPro" id="IPR036097">
    <property type="entry name" value="HisK_dim/P_sf"/>
</dbReference>
<dbReference type="SUPFAM" id="SSF47384">
    <property type="entry name" value="Homodimeric domain of signal transducing histidine kinase"/>
    <property type="match status" value="1"/>
</dbReference>
<feature type="transmembrane region" description="Helical" evidence="11">
    <location>
        <begin position="189"/>
        <end position="209"/>
    </location>
</feature>
<dbReference type="SMART" id="SM00086">
    <property type="entry name" value="PAC"/>
    <property type="match status" value="3"/>
</dbReference>
<dbReference type="RefSeq" id="WP_379904595.1">
    <property type="nucleotide sequence ID" value="NZ_JBHRTR010000034.1"/>
</dbReference>
<dbReference type="PRINTS" id="PR00344">
    <property type="entry name" value="BCTRLSENSOR"/>
</dbReference>
<dbReference type="Gene3D" id="3.30.565.10">
    <property type="entry name" value="Histidine kinase-like ATPase, C-terminal domain"/>
    <property type="match status" value="1"/>
</dbReference>
<dbReference type="EC" id="2.7.13.3" evidence="3"/>
<evidence type="ECO:0000313" key="15">
    <source>
        <dbReference type="EMBL" id="MFC3229928.1"/>
    </source>
</evidence>
<feature type="domain" description="PAS" evidence="13">
    <location>
        <begin position="357"/>
        <end position="396"/>
    </location>
</feature>